<dbReference type="RefSeq" id="WP_105193053.1">
    <property type="nucleotide sequence ID" value="NZ_PTQZ01000222.1"/>
</dbReference>
<keyword evidence="6" id="KW-1185">Reference proteome</keyword>
<dbReference type="Proteomes" id="UP000243900">
    <property type="component" value="Unassembled WGS sequence"/>
</dbReference>
<dbReference type="GO" id="GO:0009117">
    <property type="term" value="P:nucleotide metabolic process"/>
    <property type="evidence" value="ECO:0007669"/>
    <property type="project" value="UniProtKB-KW"/>
</dbReference>
<dbReference type="CDD" id="cd00555">
    <property type="entry name" value="Maf"/>
    <property type="match status" value="1"/>
</dbReference>
<dbReference type="GO" id="GO:0036221">
    <property type="term" value="F:UTP diphosphatase activity"/>
    <property type="evidence" value="ECO:0007669"/>
    <property type="project" value="RHEA"/>
</dbReference>
<dbReference type="GO" id="GO:0036218">
    <property type="term" value="F:dTTP diphosphatase activity"/>
    <property type="evidence" value="ECO:0007669"/>
    <property type="project" value="RHEA"/>
</dbReference>
<dbReference type="NCBIfam" id="TIGR00172">
    <property type="entry name" value="maf"/>
    <property type="match status" value="1"/>
</dbReference>
<dbReference type="Pfam" id="PF02545">
    <property type="entry name" value="Maf"/>
    <property type="match status" value="1"/>
</dbReference>
<evidence type="ECO:0000256" key="2">
    <source>
        <dbReference type="ARBA" id="ARBA00022801"/>
    </source>
</evidence>
<feature type="site" description="Important for substrate specificity" evidence="4">
    <location>
        <position position="157"/>
    </location>
</feature>
<dbReference type="InterPro" id="IPR029001">
    <property type="entry name" value="ITPase-like_fam"/>
</dbReference>
<dbReference type="EC" id="3.6.1.9" evidence="4"/>
<accession>A0A2P6AR79</accession>
<name>A0A2P6AR79_9GAMM</name>
<comment type="catalytic activity">
    <reaction evidence="4">
        <text>dTTP + H2O = dTMP + diphosphate + H(+)</text>
        <dbReference type="Rhea" id="RHEA:28534"/>
        <dbReference type="ChEBI" id="CHEBI:15377"/>
        <dbReference type="ChEBI" id="CHEBI:15378"/>
        <dbReference type="ChEBI" id="CHEBI:33019"/>
        <dbReference type="ChEBI" id="CHEBI:37568"/>
        <dbReference type="ChEBI" id="CHEBI:63528"/>
        <dbReference type="EC" id="3.6.1.9"/>
    </reaction>
</comment>
<keyword evidence="2 4" id="KW-0378">Hydrolase</keyword>
<comment type="caution">
    <text evidence="4">Lacks conserved residue(s) required for the propagation of feature annotation.</text>
</comment>
<comment type="catalytic activity">
    <reaction evidence="4">
        <text>UTP + H2O = UMP + diphosphate + H(+)</text>
        <dbReference type="Rhea" id="RHEA:29395"/>
        <dbReference type="ChEBI" id="CHEBI:15377"/>
        <dbReference type="ChEBI" id="CHEBI:15378"/>
        <dbReference type="ChEBI" id="CHEBI:33019"/>
        <dbReference type="ChEBI" id="CHEBI:46398"/>
        <dbReference type="ChEBI" id="CHEBI:57865"/>
        <dbReference type="EC" id="3.6.1.9"/>
    </reaction>
</comment>
<comment type="caution">
    <text evidence="5">The sequence shown here is derived from an EMBL/GenBank/DDBJ whole genome shotgun (WGS) entry which is preliminary data.</text>
</comment>
<evidence type="ECO:0000313" key="5">
    <source>
        <dbReference type="EMBL" id="PQA35029.1"/>
    </source>
</evidence>
<protein>
    <recommendedName>
        <fullName evidence="4">dTTP/UTP pyrophosphatase</fullName>
        <shortName evidence="4">dTTPase/UTPase</shortName>
        <ecNumber evidence="4">3.6.1.9</ecNumber>
    </recommendedName>
    <alternativeName>
        <fullName evidence="4">Nucleoside triphosphate pyrophosphatase</fullName>
    </alternativeName>
    <alternativeName>
        <fullName evidence="4">Nucleotide pyrophosphatase</fullName>
        <shortName evidence="4">Nucleotide PPase</shortName>
    </alternativeName>
</protein>
<reference evidence="6" key="1">
    <citation type="submission" date="2018-02" db="EMBL/GenBank/DDBJ databases">
        <title>Genome sequencing of Solimonas sp. HR-BB.</title>
        <authorList>
            <person name="Lee Y."/>
            <person name="Jeon C.O."/>
        </authorList>
    </citation>
    <scope>NUCLEOTIDE SEQUENCE [LARGE SCALE GENOMIC DNA]</scope>
    <source>
        <strain evidence="6">HR-E</strain>
    </source>
</reference>
<comment type="similarity">
    <text evidence="4">Belongs to the Maf family. YhdE subfamily.</text>
</comment>
<feature type="active site" description="Proton acceptor" evidence="4">
    <location>
        <position position="74"/>
    </location>
</feature>
<evidence type="ECO:0000313" key="6">
    <source>
        <dbReference type="Proteomes" id="UP000243900"/>
    </source>
</evidence>
<sequence length="195" mass="20790">MARLLLASTSPRRLELLRQIGLRPEVLRVDIDESVRPGEAAADYVLRLARAKAEAGRAQAEAAGYGPAWVLAADTTVLAGGEILGKPASLDDARRIWALLPSPDHQVLTGVALVHGDRILSRVVSTAVDFLPIPAQEQEAYWASGEPQDKAGGYAIQGRAALYVAGIRGSYSNVVGLPLAETAALLRQADHPLWE</sequence>
<dbReference type="EMBL" id="PTQZ01000222">
    <property type="protein sequence ID" value="PQA35029.1"/>
    <property type="molecule type" value="Genomic_DNA"/>
</dbReference>
<proteinExistence type="inferred from homology"/>
<dbReference type="HAMAP" id="MF_00528">
    <property type="entry name" value="Maf"/>
    <property type="match status" value="1"/>
</dbReference>
<gene>
    <name evidence="5" type="ORF">C5O18_08190</name>
</gene>
<feature type="site" description="Important for substrate specificity" evidence="4">
    <location>
        <position position="12"/>
    </location>
</feature>
<dbReference type="PANTHER" id="PTHR43213">
    <property type="entry name" value="BIFUNCTIONAL DTTP/UTP PYROPHOSPHATASE/METHYLTRANSFERASE PROTEIN-RELATED"/>
    <property type="match status" value="1"/>
</dbReference>
<dbReference type="PIRSF" id="PIRSF006305">
    <property type="entry name" value="Maf"/>
    <property type="match status" value="1"/>
</dbReference>
<comment type="cofactor">
    <cofactor evidence="1 4">
        <name>a divalent metal cation</name>
        <dbReference type="ChEBI" id="CHEBI:60240"/>
    </cofactor>
</comment>
<dbReference type="AlphaFoldDB" id="A0A2P6AR79"/>
<keyword evidence="4" id="KW-0963">Cytoplasm</keyword>
<dbReference type="Gene3D" id="3.90.950.10">
    <property type="match status" value="1"/>
</dbReference>
<keyword evidence="3 4" id="KW-0546">Nucleotide metabolism</keyword>
<evidence type="ECO:0000256" key="3">
    <source>
        <dbReference type="ARBA" id="ARBA00023080"/>
    </source>
</evidence>
<comment type="function">
    <text evidence="4">Nucleoside triphosphate pyrophosphatase that hydrolyzes dTTP and UTP. May have a dual role in cell division arrest and in preventing the incorporation of modified nucleotides into cellular nucleic acids.</text>
</comment>
<evidence type="ECO:0000256" key="1">
    <source>
        <dbReference type="ARBA" id="ARBA00001968"/>
    </source>
</evidence>
<dbReference type="SUPFAM" id="SSF52972">
    <property type="entry name" value="ITPase-like"/>
    <property type="match status" value="1"/>
</dbReference>
<dbReference type="GO" id="GO:0005737">
    <property type="term" value="C:cytoplasm"/>
    <property type="evidence" value="ECO:0007669"/>
    <property type="project" value="UniProtKB-SubCell"/>
</dbReference>
<comment type="subcellular location">
    <subcellularLocation>
        <location evidence="4">Cytoplasm</location>
    </subcellularLocation>
</comment>
<dbReference type="PANTHER" id="PTHR43213:SF5">
    <property type="entry name" value="BIFUNCTIONAL DTTP_UTP PYROPHOSPHATASE_METHYLTRANSFERASE PROTEIN-RELATED"/>
    <property type="match status" value="1"/>
</dbReference>
<evidence type="ECO:0000256" key="4">
    <source>
        <dbReference type="HAMAP-Rule" id="MF_00528"/>
    </source>
</evidence>
<feature type="site" description="Important for substrate specificity" evidence="4">
    <location>
        <position position="75"/>
    </location>
</feature>
<organism evidence="5 6">
    <name type="scientific">Amnimonas aquatica</name>
    <dbReference type="NCBI Taxonomy" id="2094561"/>
    <lineage>
        <taxon>Bacteria</taxon>
        <taxon>Pseudomonadati</taxon>
        <taxon>Pseudomonadota</taxon>
        <taxon>Gammaproteobacteria</taxon>
        <taxon>Moraxellales</taxon>
        <taxon>Moraxellaceae</taxon>
        <taxon>Amnimonas</taxon>
    </lineage>
</organism>
<dbReference type="OrthoDB" id="9807767at2"/>
<dbReference type="InterPro" id="IPR003697">
    <property type="entry name" value="Maf-like"/>
</dbReference>